<feature type="domain" description="K-box" evidence="8">
    <location>
        <begin position="88"/>
        <end position="178"/>
    </location>
</feature>
<keyword evidence="2" id="KW-0805">Transcription regulation</keyword>
<dbReference type="FunFam" id="3.40.1810.10:FF:000029">
    <property type="entry name" value="MADS transcription factor"/>
    <property type="match status" value="1"/>
</dbReference>
<feature type="domain" description="MADS-box" evidence="7">
    <location>
        <begin position="323"/>
        <end position="383"/>
    </location>
</feature>
<organism evidence="9 10">
    <name type="scientific">Leersia perrieri</name>
    <dbReference type="NCBI Taxonomy" id="77586"/>
    <lineage>
        <taxon>Eukaryota</taxon>
        <taxon>Viridiplantae</taxon>
        <taxon>Streptophyta</taxon>
        <taxon>Embryophyta</taxon>
        <taxon>Tracheophyta</taxon>
        <taxon>Spermatophyta</taxon>
        <taxon>Magnoliopsida</taxon>
        <taxon>Liliopsida</taxon>
        <taxon>Poales</taxon>
        <taxon>Poaceae</taxon>
        <taxon>BOP clade</taxon>
        <taxon>Oryzoideae</taxon>
        <taxon>Oryzeae</taxon>
        <taxon>Oryzinae</taxon>
        <taxon>Leersia</taxon>
    </lineage>
</organism>
<dbReference type="GO" id="GO:0003700">
    <property type="term" value="F:DNA-binding transcription factor activity"/>
    <property type="evidence" value="ECO:0007669"/>
    <property type="project" value="InterPro"/>
</dbReference>
<evidence type="ECO:0000256" key="4">
    <source>
        <dbReference type="ARBA" id="ARBA00023163"/>
    </source>
</evidence>
<dbReference type="PROSITE" id="PS00350">
    <property type="entry name" value="MADS_BOX_1"/>
    <property type="match status" value="2"/>
</dbReference>
<dbReference type="HOGENOM" id="CLU_034331_0_0_1"/>
<reference evidence="9" key="3">
    <citation type="submission" date="2015-04" db="UniProtKB">
        <authorList>
            <consortium name="EnsemblPlants"/>
        </authorList>
    </citation>
    <scope>IDENTIFICATION</scope>
</reference>
<reference evidence="9 10" key="1">
    <citation type="submission" date="2012-08" db="EMBL/GenBank/DDBJ databases">
        <title>Oryza genome evolution.</title>
        <authorList>
            <person name="Wing R.A."/>
        </authorList>
    </citation>
    <scope>NUCLEOTIDE SEQUENCE</scope>
</reference>
<evidence type="ECO:0000256" key="1">
    <source>
        <dbReference type="ARBA" id="ARBA00004123"/>
    </source>
</evidence>
<dbReference type="PRINTS" id="PR00404">
    <property type="entry name" value="MADSDOMAIN"/>
</dbReference>
<sequence>MGRGKVVLQRIENKISRQVTFAKRRNGLLKKAYELSILCDAEVAIVLFSHAGRLYQFSSSSNMLKTLERYQRYIYASQDATAPTSDDMQNNYQEYVNLKAQVEVLQHSQRNLLGEDLAPLGTNELDQLEGQVVRTLKQIRLRKTKVLLDELCDLKRKEQMLQDANRVLKRKLDEIGVEAAPTQPMWNGNCSNGDGGGRGGGVFSSEPPQPEHFFQGLGFHAVDVNQPPAPPPGACLYELFVSNVTSKYKNRRRSTSPPPSLAGVLRQAAAVASVIVSRRCHHRWVRKTEENAVPPSVFVADRRNSVDLARSRGRGEGGGGRSMGRGKVQLKRIENKINRQVTFSKRRAGLLKKANEISVLCDAEVALIIFSTKGKLYEFATDSCMDKILERYERYSYAEKVLISAESETQGNWCHEYRKLKAKVETIQKCQKHLMGEDLESLNLKELQQLEQQLENSLKHIRSRKSQLMLESINELQRKEKSLQEENKVLQKENPCSFLQLVEKQKVQKQQVQWDQTQPQTSSSSSSFMMREALPTTNISNYTAAAGERAEDVAGQAQQVRIGLPPWMLNHING</sequence>
<evidence type="ECO:0000256" key="5">
    <source>
        <dbReference type="ARBA" id="ARBA00023242"/>
    </source>
</evidence>
<dbReference type="SMART" id="SM00432">
    <property type="entry name" value="MADS"/>
    <property type="match status" value="2"/>
</dbReference>
<dbReference type="AlphaFoldDB" id="A0A0D9VZ42"/>
<dbReference type="GO" id="GO:0045944">
    <property type="term" value="P:positive regulation of transcription by RNA polymerase II"/>
    <property type="evidence" value="ECO:0007669"/>
    <property type="project" value="InterPro"/>
</dbReference>
<keyword evidence="10" id="KW-1185">Reference proteome</keyword>
<evidence type="ECO:0000259" key="8">
    <source>
        <dbReference type="PROSITE" id="PS51297"/>
    </source>
</evidence>
<keyword evidence="6" id="KW-0175">Coiled coil</keyword>
<dbReference type="InterPro" id="IPR050142">
    <property type="entry name" value="MADS-box/MEF2_TF"/>
</dbReference>
<evidence type="ECO:0008006" key="11">
    <source>
        <dbReference type="Google" id="ProtNLM"/>
    </source>
</evidence>
<dbReference type="InterPro" id="IPR036879">
    <property type="entry name" value="TF_MADSbox_sf"/>
</dbReference>
<evidence type="ECO:0000313" key="10">
    <source>
        <dbReference type="Proteomes" id="UP000032180"/>
    </source>
</evidence>
<dbReference type="PANTHER" id="PTHR48019">
    <property type="entry name" value="SERUM RESPONSE FACTOR HOMOLOG"/>
    <property type="match status" value="1"/>
</dbReference>
<keyword evidence="3" id="KW-0238">DNA-binding</keyword>
<protein>
    <recommendedName>
        <fullName evidence="11">MADS-box protein</fullName>
    </recommendedName>
</protein>
<dbReference type="eggNOG" id="KOG0014">
    <property type="taxonomic scope" value="Eukaryota"/>
</dbReference>
<feature type="domain" description="MADS-box" evidence="7">
    <location>
        <begin position="1"/>
        <end position="61"/>
    </location>
</feature>
<dbReference type="InterPro" id="IPR002487">
    <property type="entry name" value="TF_Kbox"/>
</dbReference>
<evidence type="ECO:0000259" key="7">
    <source>
        <dbReference type="PROSITE" id="PS50066"/>
    </source>
</evidence>
<evidence type="ECO:0000256" key="3">
    <source>
        <dbReference type="ARBA" id="ARBA00023125"/>
    </source>
</evidence>
<keyword evidence="4" id="KW-0804">Transcription</keyword>
<dbReference type="Pfam" id="PF01486">
    <property type="entry name" value="K-box"/>
    <property type="match status" value="2"/>
</dbReference>
<dbReference type="FunFam" id="3.40.1810.10:FF:000003">
    <property type="entry name" value="MADS-box transcription factor MADS-MC"/>
    <property type="match status" value="1"/>
</dbReference>
<dbReference type="PROSITE" id="PS50066">
    <property type="entry name" value="MADS_BOX_2"/>
    <property type="match status" value="2"/>
</dbReference>
<feature type="domain" description="K-box" evidence="8">
    <location>
        <begin position="410"/>
        <end position="507"/>
    </location>
</feature>
<reference evidence="10" key="2">
    <citation type="submission" date="2013-12" db="EMBL/GenBank/DDBJ databases">
        <authorList>
            <person name="Yu Y."/>
            <person name="Lee S."/>
            <person name="de Baynast K."/>
            <person name="Wissotski M."/>
            <person name="Liu L."/>
            <person name="Talag J."/>
            <person name="Goicoechea J."/>
            <person name="Angelova A."/>
            <person name="Jetty R."/>
            <person name="Kudrna D."/>
            <person name="Golser W."/>
            <person name="Rivera L."/>
            <person name="Zhang J."/>
            <person name="Wing R."/>
        </authorList>
    </citation>
    <scope>NUCLEOTIDE SEQUENCE</scope>
</reference>
<dbReference type="STRING" id="77586.A0A0D9VZ42"/>
<keyword evidence="5" id="KW-0539">Nucleus</keyword>
<dbReference type="InterPro" id="IPR033896">
    <property type="entry name" value="MEF2-like_N"/>
</dbReference>
<dbReference type="GO" id="GO:0046983">
    <property type="term" value="F:protein dimerization activity"/>
    <property type="evidence" value="ECO:0007669"/>
    <property type="project" value="InterPro"/>
</dbReference>
<dbReference type="InterPro" id="IPR002100">
    <property type="entry name" value="TF_MADSbox"/>
</dbReference>
<evidence type="ECO:0000256" key="2">
    <source>
        <dbReference type="ARBA" id="ARBA00023015"/>
    </source>
</evidence>
<dbReference type="SUPFAM" id="SSF55455">
    <property type="entry name" value="SRF-like"/>
    <property type="match status" value="2"/>
</dbReference>
<dbReference type="EnsemblPlants" id="LPERR03G28970.1">
    <property type="protein sequence ID" value="LPERR03G28970.1"/>
    <property type="gene ID" value="LPERR03G28970"/>
</dbReference>
<dbReference type="PROSITE" id="PS51297">
    <property type="entry name" value="K_BOX"/>
    <property type="match status" value="2"/>
</dbReference>
<evidence type="ECO:0000313" key="9">
    <source>
        <dbReference type="EnsemblPlants" id="LPERR03G28970.1"/>
    </source>
</evidence>
<dbReference type="GO" id="GO:0005634">
    <property type="term" value="C:nucleus"/>
    <property type="evidence" value="ECO:0007669"/>
    <property type="project" value="UniProtKB-SubCell"/>
</dbReference>
<dbReference type="Gramene" id="LPERR03G28970.1">
    <property type="protein sequence ID" value="LPERR03G28970.1"/>
    <property type="gene ID" value="LPERR03G28970"/>
</dbReference>
<dbReference type="CDD" id="cd00265">
    <property type="entry name" value="MADS_MEF2_like"/>
    <property type="match status" value="2"/>
</dbReference>
<evidence type="ECO:0000256" key="6">
    <source>
        <dbReference type="SAM" id="Coils"/>
    </source>
</evidence>
<name>A0A0D9VZ42_9ORYZ</name>
<feature type="coiled-coil region" evidence="6">
    <location>
        <begin position="444"/>
        <end position="493"/>
    </location>
</feature>
<comment type="subcellular location">
    <subcellularLocation>
        <location evidence="1">Nucleus</location>
    </subcellularLocation>
</comment>
<dbReference type="GO" id="GO:0000977">
    <property type="term" value="F:RNA polymerase II transcription regulatory region sequence-specific DNA binding"/>
    <property type="evidence" value="ECO:0007669"/>
    <property type="project" value="InterPro"/>
</dbReference>
<accession>A0A0D9VZ42</accession>
<proteinExistence type="predicted"/>
<dbReference type="Proteomes" id="UP000032180">
    <property type="component" value="Chromosome 3"/>
</dbReference>
<dbReference type="Gene3D" id="3.40.1810.10">
    <property type="entry name" value="Transcription factor, MADS-box"/>
    <property type="match status" value="2"/>
</dbReference>
<dbReference type="Pfam" id="PF00319">
    <property type="entry name" value="SRF-TF"/>
    <property type="match status" value="2"/>
</dbReference>